<dbReference type="EMBL" id="JBHTJV010000010">
    <property type="protein sequence ID" value="MFD0917135.1"/>
    <property type="molecule type" value="Genomic_DNA"/>
</dbReference>
<evidence type="ECO:0000313" key="6">
    <source>
        <dbReference type="EMBL" id="MFD0917135.1"/>
    </source>
</evidence>
<dbReference type="PROSITE" id="PS01124">
    <property type="entry name" value="HTH_ARAC_FAMILY_2"/>
    <property type="match status" value="1"/>
</dbReference>
<dbReference type="Proteomes" id="UP001597101">
    <property type="component" value="Unassembled WGS sequence"/>
</dbReference>
<dbReference type="InterPro" id="IPR018060">
    <property type="entry name" value="HTH_AraC"/>
</dbReference>
<proteinExistence type="predicted"/>
<comment type="caution">
    <text evidence="6">The sequence shown here is derived from an EMBL/GenBank/DDBJ whole genome shotgun (WGS) entry which is preliminary data.</text>
</comment>
<name>A0ABW3FJN0_9HYPH</name>
<feature type="domain" description="HTH araC/xylS-type" evidence="5">
    <location>
        <begin position="188"/>
        <end position="286"/>
    </location>
</feature>
<feature type="compositionally biased region" description="Basic and acidic residues" evidence="4">
    <location>
        <begin position="296"/>
        <end position="306"/>
    </location>
</feature>
<reference evidence="7" key="1">
    <citation type="journal article" date="2019" name="Int. J. Syst. Evol. Microbiol.">
        <title>The Global Catalogue of Microorganisms (GCM) 10K type strain sequencing project: providing services to taxonomists for standard genome sequencing and annotation.</title>
        <authorList>
            <consortium name="The Broad Institute Genomics Platform"/>
            <consortium name="The Broad Institute Genome Sequencing Center for Infectious Disease"/>
            <person name="Wu L."/>
            <person name="Ma J."/>
        </authorList>
    </citation>
    <scope>NUCLEOTIDE SEQUENCE [LARGE SCALE GENOMIC DNA]</scope>
    <source>
        <strain evidence="7">CCUG 60023</strain>
    </source>
</reference>
<keyword evidence="7" id="KW-1185">Reference proteome</keyword>
<dbReference type="SMART" id="SM00342">
    <property type="entry name" value="HTH_ARAC"/>
    <property type="match status" value="1"/>
</dbReference>
<feature type="compositionally biased region" description="Basic residues" evidence="4">
    <location>
        <begin position="282"/>
        <end position="291"/>
    </location>
</feature>
<evidence type="ECO:0000256" key="4">
    <source>
        <dbReference type="SAM" id="MobiDB-lite"/>
    </source>
</evidence>
<evidence type="ECO:0000256" key="1">
    <source>
        <dbReference type="ARBA" id="ARBA00023015"/>
    </source>
</evidence>
<keyword evidence="1" id="KW-0805">Transcription regulation</keyword>
<keyword evidence="3" id="KW-0804">Transcription</keyword>
<dbReference type="SUPFAM" id="SSF46689">
    <property type="entry name" value="Homeodomain-like"/>
    <property type="match status" value="1"/>
</dbReference>
<keyword evidence="2" id="KW-0238">DNA-binding</keyword>
<evidence type="ECO:0000256" key="3">
    <source>
        <dbReference type="ARBA" id="ARBA00023163"/>
    </source>
</evidence>
<dbReference type="PANTHER" id="PTHR43280:SF32">
    <property type="entry name" value="TRANSCRIPTIONAL REGULATORY PROTEIN"/>
    <property type="match status" value="1"/>
</dbReference>
<evidence type="ECO:0000259" key="5">
    <source>
        <dbReference type="PROSITE" id="PS01124"/>
    </source>
</evidence>
<evidence type="ECO:0000313" key="7">
    <source>
        <dbReference type="Proteomes" id="UP001597101"/>
    </source>
</evidence>
<dbReference type="InterPro" id="IPR009057">
    <property type="entry name" value="Homeodomain-like_sf"/>
</dbReference>
<organism evidence="6 7">
    <name type="scientific">Pseudahrensia aquimaris</name>
    <dbReference type="NCBI Taxonomy" id="744461"/>
    <lineage>
        <taxon>Bacteria</taxon>
        <taxon>Pseudomonadati</taxon>
        <taxon>Pseudomonadota</taxon>
        <taxon>Alphaproteobacteria</taxon>
        <taxon>Hyphomicrobiales</taxon>
        <taxon>Ahrensiaceae</taxon>
        <taxon>Pseudahrensia</taxon>
    </lineage>
</organism>
<dbReference type="Pfam" id="PF12833">
    <property type="entry name" value="HTH_18"/>
    <property type="match status" value="1"/>
</dbReference>
<sequence>MNSDKIAPTADQRHQQSVFAELIISPLQAKFLGGLVSFQTKSWQCVLLTTGSLDRITPETQETISAPALVWLPVEADTRLRASAGSTGILIVLDATTLSNSIGHKPEAASLRLMSSRRLTINLTNMQDMLQIVHSSLNAILRELEQASAGMDTIIEAHLRIVLVSIWRNLSQGHFDENASTGSALLLESFRQSLETHMRERWPVSRYAQELGVSSDHLHDICTRVLNKAPKKLIQERLAFEAETLLAKSQMTLGQIADYLGFPSAPQFFAFFKTQTGMPPGRYRKQMRGRAQRQNSESDRTFADWP</sequence>
<dbReference type="PANTHER" id="PTHR43280">
    <property type="entry name" value="ARAC-FAMILY TRANSCRIPTIONAL REGULATOR"/>
    <property type="match status" value="1"/>
</dbReference>
<dbReference type="Gene3D" id="1.10.10.60">
    <property type="entry name" value="Homeodomain-like"/>
    <property type="match status" value="1"/>
</dbReference>
<feature type="region of interest" description="Disordered" evidence="4">
    <location>
        <begin position="280"/>
        <end position="306"/>
    </location>
</feature>
<dbReference type="RefSeq" id="WP_377212997.1">
    <property type="nucleotide sequence ID" value="NZ_JBHTJV010000010.1"/>
</dbReference>
<protein>
    <submittedName>
        <fullName evidence="6">Helix-turn-helix domain-containing protein</fullName>
    </submittedName>
</protein>
<accession>A0ABW3FJN0</accession>
<evidence type="ECO:0000256" key="2">
    <source>
        <dbReference type="ARBA" id="ARBA00023125"/>
    </source>
</evidence>
<gene>
    <name evidence="6" type="ORF">ACFQ14_12015</name>
</gene>